<dbReference type="Proteomes" id="UP000225766">
    <property type="component" value="Unassembled WGS sequence"/>
</dbReference>
<evidence type="ECO:0000313" key="1">
    <source>
        <dbReference type="EMBL" id="PGT99294.1"/>
    </source>
</evidence>
<reference evidence="1 2" key="1">
    <citation type="submission" date="2017-09" db="EMBL/GenBank/DDBJ databases">
        <title>Large-scale bioinformatics analysis of Bacillus genomes uncovers conserved roles of natural products in bacterial physiology.</title>
        <authorList>
            <consortium name="Agbiome Team Llc"/>
            <person name="Bleich R.M."/>
            <person name="Grubbs K.J."/>
            <person name="Santa Maria K.C."/>
            <person name="Allen S.E."/>
            <person name="Farag S."/>
            <person name="Shank E.A."/>
            <person name="Bowers A."/>
        </authorList>
    </citation>
    <scope>NUCLEOTIDE SEQUENCE [LARGE SCALE GENOMIC DNA]</scope>
    <source>
        <strain evidence="1 2">AFS040105</strain>
    </source>
</reference>
<gene>
    <name evidence="1" type="ORF">COD19_19880</name>
</gene>
<organism evidence="1 2">
    <name type="scientific">Bacillus cereus</name>
    <dbReference type="NCBI Taxonomy" id="1396"/>
    <lineage>
        <taxon>Bacteria</taxon>
        <taxon>Bacillati</taxon>
        <taxon>Bacillota</taxon>
        <taxon>Bacilli</taxon>
        <taxon>Bacillales</taxon>
        <taxon>Bacillaceae</taxon>
        <taxon>Bacillus</taxon>
        <taxon>Bacillus cereus group</taxon>
    </lineage>
</organism>
<comment type="caution">
    <text evidence="1">The sequence shown here is derived from an EMBL/GenBank/DDBJ whole genome shotgun (WGS) entry which is preliminary data.</text>
</comment>
<name>A0A2A8ISX8_BACCE</name>
<dbReference type="RefSeq" id="WP_088231870.1">
    <property type="nucleotide sequence ID" value="NZ_JARXKI010000008.1"/>
</dbReference>
<sequence length="143" mass="16221">MNLHYPTHSLIYSTGVLTREPATVSAVVNIVNLDAHYEHPISIEVWDWSNYSNPVKLPVSIGENTEANFPYPLAGNHLSVFYAALKESVNLYEIRISYRKHANVVANCFGRSLPPYTSQEGNTVYHKQLVKIHESITLPYYQS</sequence>
<evidence type="ECO:0000313" key="2">
    <source>
        <dbReference type="Proteomes" id="UP000225766"/>
    </source>
</evidence>
<accession>A0A2A8ISX8</accession>
<dbReference type="EMBL" id="NUMG01000028">
    <property type="protein sequence ID" value="PGT99294.1"/>
    <property type="molecule type" value="Genomic_DNA"/>
</dbReference>
<dbReference type="AlphaFoldDB" id="A0A2A8ISX8"/>
<proteinExistence type="predicted"/>
<evidence type="ECO:0008006" key="3">
    <source>
        <dbReference type="Google" id="ProtNLM"/>
    </source>
</evidence>
<dbReference type="OrthoDB" id="9792335at2"/>
<protein>
    <recommendedName>
        <fullName evidence="3">Group-specific protein</fullName>
    </recommendedName>
</protein>